<name>A0A4Q2IRE6_9SPHN</name>
<dbReference type="GO" id="GO:0016780">
    <property type="term" value="F:phosphotransferase activity, for other substituted phosphate groups"/>
    <property type="evidence" value="ECO:0007669"/>
    <property type="project" value="TreeGrafter"/>
</dbReference>
<dbReference type="PANTHER" id="PTHR30576:SF4">
    <property type="entry name" value="UNDECAPRENYL-PHOSPHATE GALACTOSE PHOSPHOTRANSFERASE"/>
    <property type="match status" value="1"/>
</dbReference>
<gene>
    <name evidence="10" type="ORF">EO081_09455</name>
</gene>
<keyword evidence="4 10" id="KW-0808">Transferase</keyword>
<organism evidence="10 11">
    <name type="scientific">Sphingomonas desiccabilis</name>
    <dbReference type="NCBI Taxonomy" id="429134"/>
    <lineage>
        <taxon>Bacteria</taxon>
        <taxon>Pseudomonadati</taxon>
        <taxon>Pseudomonadota</taxon>
        <taxon>Alphaproteobacteria</taxon>
        <taxon>Sphingomonadales</taxon>
        <taxon>Sphingomonadaceae</taxon>
        <taxon>Sphingomonas</taxon>
    </lineage>
</organism>
<dbReference type="Proteomes" id="UP000292347">
    <property type="component" value="Unassembled WGS sequence"/>
</dbReference>
<dbReference type="EMBL" id="SDPT01000002">
    <property type="protein sequence ID" value="RXZ32223.1"/>
    <property type="molecule type" value="Genomic_DNA"/>
</dbReference>
<keyword evidence="11" id="KW-1185">Reference proteome</keyword>
<keyword evidence="6" id="KW-1133">Transmembrane helix</keyword>
<evidence type="ECO:0000256" key="3">
    <source>
        <dbReference type="ARBA" id="ARBA00022475"/>
    </source>
</evidence>
<sequence length="228" mass="25190">MHGRGAITDLFVRVASDRRNALTTAIKLAIKRIGDLTVAACALLALLPVLVVVALLIQGSGPGGIFYGHSRVGRNGRRFRCLKFRTMYLDADQRLAMLLANDPALAAEWSRTRKLDRDPRVSPIGTLLRKTSLDELPQLINVLRGEMSLVGPRPVTQEELSRYGTSARHYLQMTPGITGLWQVSGRNNLSYAERVRLDAAYARHWSLGADLRILLSTPVAVLLRQGAR</sequence>
<evidence type="ECO:0000256" key="5">
    <source>
        <dbReference type="ARBA" id="ARBA00022692"/>
    </source>
</evidence>
<feature type="domain" description="Bacterial sugar transferase" evidence="9">
    <location>
        <begin position="31"/>
        <end position="222"/>
    </location>
</feature>
<proteinExistence type="inferred from homology"/>
<evidence type="ECO:0000256" key="4">
    <source>
        <dbReference type="ARBA" id="ARBA00022679"/>
    </source>
</evidence>
<dbReference type="Pfam" id="PF02397">
    <property type="entry name" value="Bac_transf"/>
    <property type="match status" value="1"/>
</dbReference>
<comment type="subcellular location">
    <subcellularLocation>
        <location evidence="1">Cell membrane</location>
    </subcellularLocation>
</comment>
<dbReference type="AlphaFoldDB" id="A0A4Q2IRE6"/>
<keyword evidence="8" id="KW-0270">Exopolysaccharide synthesis</keyword>
<reference evidence="10 11" key="1">
    <citation type="submission" date="2019-01" db="EMBL/GenBank/DDBJ databases">
        <title>Sphingomonas mucosissima sp. nov. and Sphingomonas desiccabilis sp. nov., from biological soil crusts in the Colorado Plateau, USA.</title>
        <authorList>
            <person name="Zhu D."/>
        </authorList>
    </citation>
    <scope>NUCLEOTIDE SEQUENCE [LARGE SCALE GENOMIC DNA]</scope>
    <source>
        <strain evidence="10 11">CP1D</strain>
    </source>
</reference>
<evidence type="ECO:0000313" key="10">
    <source>
        <dbReference type="EMBL" id="RXZ32223.1"/>
    </source>
</evidence>
<keyword evidence="3" id="KW-1003">Cell membrane</keyword>
<evidence type="ECO:0000259" key="9">
    <source>
        <dbReference type="Pfam" id="PF02397"/>
    </source>
</evidence>
<dbReference type="PANTHER" id="PTHR30576">
    <property type="entry name" value="COLANIC BIOSYNTHESIS UDP-GLUCOSE LIPID CARRIER TRANSFERASE"/>
    <property type="match status" value="1"/>
</dbReference>
<dbReference type="OrthoDB" id="9808602at2"/>
<keyword evidence="5" id="KW-0812">Transmembrane</keyword>
<evidence type="ECO:0000256" key="8">
    <source>
        <dbReference type="ARBA" id="ARBA00023169"/>
    </source>
</evidence>
<evidence type="ECO:0000256" key="2">
    <source>
        <dbReference type="ARBA" id="ARBA00006464"/>
    </source>
</evidence>
<dbReference type="GO" id="GO:0005886">
    <property type="term" value="C:plasma membrane"/>
    <property type="evidence" value="ECO:0007669"/>
    <property type="project" value="UniProtKB-SubCell"/>
</dbReference>
<dbReference type="GO" id="GO:0000271">
    <property type="term" value="P:polysaccharide biosynthetic process"/>
    <property type="evidence" value="ECO:0007669"/>
    <property type="project" value="UniProtKB-KW"/>
</dbReference>
<accession>A0A4Q2IRE6</accession>
<keyword evidence="7" id="KW-0472">Membrane</keyword>
<evidence type="ECO:0000256" key="7">
    <source>
        <dbReference type="ARBA" id="ARBA00023136"/>
    </source>
</evidence>
<comment type="caution">
    <text evidence="10">The sequence shown here is derived from an EMBL/GenBank/DDBJ whole genome shotgun (WGS) entry which is preliminary data.</text>
</comment>
<protein>
    <submittedName>
        <fullName evidence="10">Sugar transferase</fullName>
    </submittedName>
</protein>
<evidence type="ECO:0000313" key="11">
    <source>
        <dbReference type="Proteomes" id="UP000292347"/>
    </source>
</evidence>
<dbReference type="RefSeq" id="WP_129341710.1">
    <property type="nucleotide sequence ID" value="NZ_JACIDD010000002.1"/>
</dbReference>
<evidence type="ECO:0000256" key="6">
    <source>
        <dbReference type="ARBA" id="ARBA00022989"/>
    </source>
</evidence>
<evidence type="ECO:0000256" key="1">
    <source>
        <dbReference type="ARBA" id="ARBA00004236"/>
    </source>
</evidence>
<comment type="similarity">
    <text evidence="2">Belongs to the bacterial sugar transferase family.</text>
</comment>
<dbReference type="InterPro" id="IPR003362">
    <property type="entry name" value="Bact_transf"/>
</dbReference>